<proteinExistence type="predicted"/>
<gene>
    <name evidence="2" type="ORF">AAWM_02929</name>
</gene>
<evidence type="ECO:0000313" key="3">
    <source>
        <dbReference type="Proteomes" id="UP000286921"/>
    </source>
</evidence>
<dbReference type="AlphaFoldDB" id="A0A401KL43"/>
<dbReference type="EMBL" id="BDHI01000002">
    <property type="protein sequence ID" value="GCB20044.1"/>
    <property type="molecule type" value="Genomic_DNA"/>
</dbReference>
<organism evidence="2 3">
    <name type="scientific">Aspergillus awamori</name>
    <name type="common">Black koji mold</name>
    <dbReference type="NCBI Taxonomy" id="105351"/>
    <lineage>
        <taxon>Eukaryota</taxon>
        <taxon>Fungi</taxon>
        <taxon>Dikarya</taxon>
        <taxon>Ascomycota</taxon>
        <taxon>Pezizomycotina</taxon>
        <taxon>Eurotiomycetes</taxon>
        <taxon>Eurotiomycetidae</taxon>
        <taxon>Eurotiales</taxon>
        <taxon>Aspergillaceae</taxon>
        <taxon>Aspergillus</taxon>
    </lineage>
</organism>
<sequence length="374" mass="41604">MLTRGRQSCFPELPPDPTPLDSPERSARVTIITAIDQSHPAFHFPGQSMGSFNVPAEDFLPEDDHIICHIGKDCWKYEESSRGGFIQWRSAQHKTTPFPGARTDNTEQGFKVLDIRYGQGESSLVVALINGSHGQITAIDTAPPGYGGPYTIHQSQKHIQASTLEQRIWLLRTDTASLLSHHASTEKFNAAVLCHSLWYFPDRASVAQVFQLLAHTNIHYLCLAEYGFRASRPAQVPHMLAVQTQAWYPSLRKSAATRPREPNVRSALTPDELLDVALQMDGKRNVPATYNLNHSRGTGIVQFVTPQPCKQWKQKEGLSNDASMSLPFGRLSNLSRNCGKRVAPTRETKDDFWAVLELQESAPYSYLGPVANSG</sequence>
<protein>
    <recommendedName>
        <fullName evidence="4">Methyltransferase domain-containing protein</fullName>
    </recommendedName>
</protein>
<dbReference type="STRING" id="105351.A0A401KL43"/>
<evidence type="ECO:0000313" key="2">
    <source>
        <dbReference type="EMBL" id="GCB20044.1"/>
    </source>
</evidence>
<dbReference type="Proteomes" id="UP000286921">
    <property type="component" value="Unassembled WGS sequence"/>
</dbReference>
<dbReference type="SUPFAM" id="SSF53335">
    <property type="entry name" value="S-adenosyl-L-methionine-dependent methyltransferases"/>
    <property type="match status" value="1"/>
</dbReference>
<keyword evidence="3" id="KW-1185">Reference proteome</keyword>
<dbReference type="InterPro" id="IPR029063">
    <property type="entry name" value="SAM-dependent_MTases_sf"/>
</dbReference>
<accession>A0A401KL43</accession>
<name>A0A401KL43_ASPAW</name>
<evidence type="ECO:0000256" key="1">
    <source>
        <dbReference type="SAM" id="MobiDB-lite"/>
    </source>
</evidence>
<reference evidence="2 3" key="1">
    <citation type="submission" date="2016-09" db="EMBL/GenBank/DDBJ databases">
        <title>Aspergillus awamori IFM 58123T.</title>
        <authorList>
            <person name="Kusuya Y."/>
            <person name="Shimizu M."/>
            <person name="Takahashi H."/>
            <person name="Yaguchi T."/>
        </authorList>
    </citation>
    <scope>NUCLEOTIDE SEQUENCE [LARGE SCALE GENOMIC DNA]</scope>
    <source>
        <strain evidence="2 3">IFM 58123</strain>
    </source>
</reference>
<evidence type="ECO:0008006" key="4">
    <source>
        <dbReference type="Google" id="ProtNLM"/>
    </source>
</evidence>
<comment type="caution">
    <text evidence="2">The sequence shown here is derived from an EMBL/GenBank/DDBJ whole genome shotgun (WGS) entry which is preliminary data.</text>
</comment>
<dbReference type="Gene3D" id="3.40.50.150">
    <property type="entry name" value="Vaccinia Virus protein VP39"/>
    <property type="match status" value="1"/>
</dbReference>
<feature type="region of interest" description="Disordered" evidence="1">
    <location>
        <begin position="1"/>
        <end position="24"/>
    </location>
</feature>